<proteinExistence type="predicted"/>
<keyword evidence="2" id="KW-0732">Signal</keyword>
<feature type="chain" id="PRO_5046824081" evidence="2">
    <location>
        <begin position="26"/>
        <end position="483"/>
    </location>
</feature>
<dbReference type="RefSeq" id="WP_305749197.1">
    <property type="nucleotide sequence ID" value="NZ_JAUZEE010000003.1"/>
</dbReference>
<evidence type="ECO:0000256" key="2">
    <source>
        <dbReference type="SAM" id="SignalP"/>
    </source>
</evidence>
<dbReference type="PANTHER" id="PTHR30203">
    <property type="entry name" value="OUTER MEMBRANE CATION EFFLUX PROTEIN"/>
    <property type="match status" value="1"/>
</dbReference>
<dbReference type="Gene3D" id="1.20.1600.10">
    <property type="entry name" value="Outer membrane efflux proteins (OEP)"/>
    <property type="match status" value="1"/>
</dbReference>
<evidence type="ECO:0000313" key="4">
    <source>
        <dbReference type="Proteomes" id="UP001235760"/>
    </source>
</evidence>
<accession>A0ABT9G2E3</accession>
<feature type="coiled-coil region" evidence="1">
    <location>
        <begin position="222"/>
        <end position="251"/>
    </location>
</feature>
<dbReference type="Proteomes" id="UP001235760">
    <property type="component" value="Unassembled WGS sequence"/>
</dbReference>
<dbReference type="EMBL" id="JAUZEE010000003">
    <property type="protein sequence ID" value="MDP4300658.1"/>
    <property type="molecule type" value="Genomic_DNA"/>
</dbReference>
<dbReference type="SUPFAM" id="SSF56954">
    <property type="entry name" value="Outer membrane efflux proteins (OEP)"/>
    <property type="match status" value="1"/>
</dbReference>
<evidence type="ECO:0000256" key="1">
    <source>
        <dbReference type="SAM" id="Coils"/>
    </source>
</evidence>
<dbReference type="PROSITE" id="PS51257">
    <property type="entry name" value="PROKAR_LIPOPROTEIN"/>
    <property type="match status" value="1"/>
</dbReference>
<sequence length="483" mass="51930">MSRRRLAPGPLPVRLSLAAATLALAGCATLDDAPGGRRAESPVAQAVARQTGLPADALRLSRDEADLDAVRREVDTLLREPLAADAALRIALINHRGLQARLADLGVAQADWLAAGRLPNPRLSFGKFRRGDEREIERGLSFELGHWLMLPWAREIEAGRLGAMQRGVTAEALALAAQVRKAWVQAVAARQLEDAAFQLRENAATGAELADRLRAAGNWSRLQQAREQGYRAQAELQHARARQAAVAARERLNRLLGLWGTQTAYTLPDRLPDLPATLPERPDLERQALAQRFDVQAARLQLDATARSLGLTRVTGWVNGLELGVVRNTSNEAPPQTGVELSVELPLFGGGQARTARAEALYLRSLHQAAQVAVEARAEVREADAAARSAWEIARHHAEVLVPLARQVSDENLLRYNGMFIGTPELLADARAQAAAVAASIEAQRDAWLAQADLELALVGKPELMSAGGAAFGGAKDNAGAAH</sequence>
<reference evidence="3 4" key="1">
    <citation type="submission" date="2023-08" db="EMBL/GenBank/DDBJ databases">
        <authorList>
            <person name="Roldan D.M."/>
            <person name="Menes R.J."/>
        </authorList>
    </citation>
    <scope>NUCLEOTIDE SEQUENCE [LARGE SCALE GENOMIC DNA]</scope>
    <source>
        <strain evidence="3 4">CCM 2812</strain>
    </source>
</reference>
<gene>
    <name evidence="3" type="ORF">Q8X39_08420</name>
</gene>
<organism evidence="3 4">
    <name type="scientific">Leptothrix discophora</name>
    <dbReference type="NCBI Taxonomy" id="89"/>
    <lineage>
        <taxon>Bacteria</taxon>
        <taxon>Pseudomonadati</taxon>
        <taxon>Pseudomonadota</taxon>
        <taxon>Betaproteobacteria</taxon>
        <taxon>Burkholderiales</taxon>
        <taxon>Sphaerotilaceae</taxon>
        <taxon>Leptothrix</taxon>
    </lineage>
</organism>
<dbReference type="InterPro" id="IPR010131">
    <property type="entry name" value="MdtP/NodT-like"/>
</dbReference>
<evidence type="ECO:0000313" key="3">
    <source>
        <dbReference type="EMBL" id="MDP4300658.1"/>
    </source>
</evidence>
<comment type="caution">
    <text evidence="3">The sequence shown here is derived from an EMBL/GenBank/DDBJ whole genome shotgun (WGS) entry which is preliminary data.</text>
</comment>
<keyword evidence="1" id="KW-0175">Coiled coil</keyword>
<dbReference type="PANTHER" id="PTHR30203:SF24">
    <property type="entry name" value="BLR4935 PROTEIN"/>
    <property type="match status" value="1"/>
</dbReference>
<protein>
    <submittedName>
        <fullName evidence="3">TolC family protein</fullName>
    </submittedName>
</protein>
<name>A0ABT9G2E3_LEPDI</name>
<feature type="signal peptide" evidence="2">
    <location>
        <begin position="1"/>
        <end position="25"/>
    </location>
</feature>
<keyword evidence="4" id="KW-1185">Reference proteome</keyword>